<keyword evidence="1" id="KW-0614">Plasmid</keyword>
<protein>
    <submittedName>
        <fullName evidence="1">Uncharacterized protein</fullName>
    </submittedName>
</protein>
<dbReference type="Proteomes" id="UP001348817">
    <property type="component" value="Plasmid pFA2"/>
</dbReference>
<name>A0AAU9D2Q3_9BACT</name>
<dbReference type="KEGG" id="fax:FUAX_43340"/>
<sequence>MKNFVLTLALTLWASFGLYAQKRLATQGLTLQFDSKAQITSIKGLSELMPANMKAHLIRIKQGSDTLTATSVRWKGNSCRFDFGQGIKLTVQSAKKKGYLRFDLAKVEGESKIDAVLWGPFPTTVSETVGEYVGVIRDAKQAFGIQSLNAKTTGGKLKNLDGTDPSRGTTATKESFGASLQAFCLNRNKERQMTIWNGVVPRAHVKANPEEKIQGSAIALFATETPKVLDVLERIELAEGLPHTTINGVWSKRSPEANKPYLITSFTEANIDQYLDYCEKLGYNTLYHGHPFKTWGHFELLPNQFPNGWDGMKACVEKAKARGIRIGVHTLTNFITTNDAFITPKPHPGLMMFCVTKLSRDLKADDREIYIENPEDYSRKNSLQALRIGDEIIQFAGVSEEAPYKLLRCKRGVFGTKASAHTKGATVGRLVDHPYKVFFPDFEMQKEMVSNLARFLNHTGVGQIDYDGHEGGWGTGEGESGMDYFSEQLTKEVRHELRNGSSRSNHYYWHSSSYLNWGEPWYGGFTKSQGHYRYKNQALLKRNYTPNMLGWFLLTPNTTLEEFEYMLARSAGYDAGYALYSQHKNFVGNPELDAIAEAVRIWEEARLGGVFSEEQKALLQDVNREFRLKKTGDQSYVLTHFDKTEFELPNLMVQPGQPNDVSATVDSKTKQPLYLTLGAVGKSGSIKKIILDFNGYETLEIEADLPPNGAVIYRGGDEFIIYDGKGRLKKKIKADTKGLVLDSGANTLRLSAEFESGADLTLKGYVRTPGKTETLKSKRPQ</sequence>
<geneLocation type="plasmid" evidence="1 2">
    <name>pFA2</name>
</geneLocation>
<proteinExistence type="predicted"/>
<evidence type="ECO:0000313" key="2">
    <source>
        <dbReference type="Proteomes" id="UP001348817"/>
    </source>
</evidence>
<evidence type="ECO:0000313" key="1">
    <source>
        <dbReference type="EMBL" id="BDD11902.1"/>
    </source>
</evidence>
<dbReference type="RefSeq" id="WP_338395303.1">
    <property type="nucleotide sequence ID" value="NZ_AP025316.1"/>
</dbReference>
<reference evidence="1 2" key="1">
    <citation type="submission" date="2021-12" db="EMBL/GenBank/DDBJ databases">
        <title>Genome sequencing of bacteria with rrn-lacking chromosome and rrn-plasmid.</title>
        <authorList>
            <person name="Anda M."/>
            <person name="Iwasaki W."/>
        </authorList>
    </citation>
    <scope>NUCLEOTIDE SEQUENCE [LARGE SCALE GENOMIC DNA]</scope>
    <source>
        <strain evidence="1 2">DSM 100852</strain>
        <plasmid evidence="1 2">pFA2</plasmid>
    </source>
</reference>
<dbReference type="InterPro" id="IPR017853">
    <property type="entry name" value="GH"/>
</dbReference>
<accession>A0AAU9D2Q3</accession>
<dbReference type="SUPFAM" id="SSF51445">
    <property type="entry name" value="(Trans)glycosidases"/>
    <property type="match status" value="1"/>
</dbReference>
<gene>
    <name evidence="1" type="ORF">FUAX_43340</name>
</gene>
<keyword evidence="2" id="KW-1185">Reference proteome</keyword>
<organism evidence="1 2">
    <name type="scientific">Fulvitalea axinellae</name>
    <dbReference type="NCBI Taxonomy" id="1182444"/>
    <lineage>
        <taxon>Bacteria</taxon>
        <taxon>Pseudomonadati</taxon>
        <taxon>Bacteroidota</taxon>
        <taxon>Cytophagia</taxon>
        <taxon>Cytophagales</taxon>
        <taxon>Persicobacteraceae</taxon>
        <taxon>Fulvitalea</taxon>
    </lineage>
</organism>
<dbReference type="EMBL" id="AP025316">
    <property type="protein sequence ID" value="BDD11902.1"/>
    <property type="molecule type" value="Genomic_DNA"/>
</dbReference>
<dbReference type="AlphaFoldDB" id="A0AAU9D2Q3"/>